<evidence type="ECO:0000256" key="8">
    <source>
        <dbReference type="ARBA" id="ARBA00022840"/>
    </source>
</evidence>
<evidence type="ECO:0000256" key="6">
    <source>
        <dbReference type="ARBA" id="ARBA00022741"/>
    </source>
</evidence>
<keyword evidence="7" id="KW-0418">Kinase</keyword>
<name>A0A2N5CB47_9BURK</name>
<evidence type="ECO:0000256" key="9">
    <source>
        <dbReference type="ARBA" id="ARBA00023012"/>
    </source>
</evidence>
<comment type="catalytic activity">
    <reaction evidence="1">
        <text>ATP + protein L-histidine = ADP + protein N-phospho-L-histidine.</text>
        <dbReference type="EC" id="2.7.13.3"/>
    </reaction>
</comment>
<feature type="domain" description="Response regulatory" evidence="12">
    <location>
        <begin position="1324"/>
        <end position="1440"/>
    </location>
</feature>
<protein>
    <recommendedName>
        <fullName evidence="3">histidine kinase</fullName>
        <ecNumber evidence="3">2.7.13.3</ecNumber>
    </recommendedName>
</protein>
<dbReference type="InterPro" id="IPR013656">
    <property type="entry name" value="PAS_4"/>
</dbReference>
<accession>A0A2N5CB47</accession>
<dbReference type="PROSITE" id="PS50109">
    <property type="entry name" value="HIS_KIN"/>
    <property type="match status" value="2"/>
</dbReference>
<dbReference type="Pfam" id="PF00072">
    <property type="entry name" value="Response_reg"/>
    <property type="match status" value="2"/>
</dbReference>
<dbReference type="InterPro" id="IPR003661">
    <property type="entry name" value="HisK_dim/P_dom"/>
</dbReference>
<dbReference type="InterPro" id="IPR036890">
    <property type="entry name" value="HATPase_C_sf"/>
</dbReference>
<keyword evidence="4 10" id="KW-0597">Phosphoprotein</keyword>
<evidence type="ECO:0000313" key="15">
    <source>
        <dbReference type="Proteomes" id="UP000234341"/>
    </source>
</evidence>
<evidence type="ECO:0000259" key="12">
    <source>
        <dbReference type="PROSITE" id="PS50110"/>
    </source>
</evidence>
<dbReference type="Pfam" id="PF13185">
    <property type="entry name" value="GAF_2"/>
    <property type="match status" value="1"/>
</dbReference>
<dbReference type="Gene3D" id="3.40.50.2300">
    <property type="match status" value="2"/>
</dbReference>
<dbReference type="GO" id="GO:0005524">
    <property type="term" value="F:ATP binding"/>
    <property type="evidence" value="ECO:0007669"/>
    <property type="project" value="UniProtKB-KW"/>
</dbReference>
<dbReference type="InterPro" id="IPR000700">
    <property type="entry name" value="PAS-assoc_C"/>
</dbReference>
<dbReference type="SUPFAM" id="SSF55785">
    <property type="entry name" value="PYP-like sensor domain (PAS domain)"/>
    <property type="match status" value="1"/>
</dbReference>
<evidence type="ECO:0000256" key="2">
    <source>
        <dbReference type="ARBA" id="ARBA00004429"/>
    </source>
</evidence>
<dbReference type="CDD" id="cd00130">
    <property type="entry name" value="PAS"/>
    <property type="match status" value="1"/>
</dbReference>
<dbReference type="InterPro" id="IPR036097">
    <property type="entry name" value="HisK_dim/P_sf"/>
</dbReference>
<dbReference type="EC" id="2.7.13.3" evidence="3"/>
<feature type="domain" description="PAC" evidence="13">
    <location>
        <begin position="856"/>
        <end position="908"/>
    </location>
</feature>
<comment type="caution">
    <text evidence="14">The sequence shown here is derived from an EMBL/GenBank/DDBJ whole genome shotgun (WGS) entry which is preliminary data.</text>
</comment>
<dbReference type="Gene3D" id="3.30.565.10">
    <property type="entry name" value="Histidine kinase-like ATPase, C-terminal domain"/>
    <property type="match status" value="2"/>
</dbReference>
<dbReference type="Gene3D" id="3.30.450.20">
    <property type="entry name" value="PAS domain"/>
    <property type="match status" value="2"/>
</dbReference>
<dbReference type="InterPro" id="IPR035965">
    <property type="entry name" value="PAS-like_dom_sf"/>
</dbReference>
<dbReference type="SMART" id="SM00065">
    <property type="entry name" value="GAF"/>
    <property type="match status" value="1"/>
</dbReference>
<dbReference type="Pfam" id="PF08448">
    <property type="entry name" value="PAS_4"/>
    <property type="match status" value="1"/>
</dbReference>
<dbReference type="Gene3D" id="1.10.287.130">
    <property type="match status" value="2"/>
</dbReference>
<gene>
    <name evidence="14" type="ORF">CYJ10_16560</name>
</gene>
<dbReference type="CDD" id="cd00082">
    <property type="entry name" value="HisKA"/>
    <property type="match status" value="2"/>
</dbReference>
<dbReference type="InterPro" id="IPR003018">
    <property type="entry name" value="GAF"/>
</dbReference>
<dbReference type="FunFam" id="3.30.565.10:FF:000006">
    <property type="entry name" value="Sensor histidine kinase WalK"/>
    <property type="match status" value="1"/>
</dbReference>
<evidence type="ECO:0000259" key="11">
    <source>
        <dbReference type="PROSITE" id="PS50109"/>
    </source>
</evidence>
<dbReference type="Gene3D" id="3.30.450.40">
    <property type="match status" value="2"/>
</dbReference>
<dbReference type="SUPFAM" id="SSF47384">
    <property type="entry name" value="Homodimeric domain of signal transducing histidine kinase"/>
    <property type="match status" value="2"/>
</dbReference>
<dbReference type="PANTHER" id="PTHR43547:SF2">
    <property type="entry name" value="HYBRID SIGNAL TRANSDUCTION HISTIDINE KINASE C"/>
    <property type="match status" value="1"/>
</dbReference>
<feature type="modified residue" description="4-aspartylphosphate" evidence="10">
    <location>
        <position position="709"/>
    </location>
</feature>
<keyword evidence="8" id="KW-0067">ATP-binding</keyword>
<dbReference type="SUPFAM" id="SSF52172">
    <property type="entry name" value="CheY-like"/>
    <property type="match status" value="2"/>
</dbReference>
<dbReference type="CDD" id="cd00075">
    <property type="entry name" value="HATPase"/>
    <property type="match status" value="1"/>
</dbReference>
<dbReference type="SUPFAM" id="SSF55874">
    <property type="entry name" value="ATPase domain of HSP90 chaperone/DNA topoisomerase II/histidine kinase"/>
    <property type="match status" value="2"/>
</dbReference>
<dbReference type="CDD" id="cd17580">
    <property type="entry name" value="REC_2_DhkD-like"/>
    <property type="match status" value="1"/>
</dbReference>
<dbReference type="InterPro" id="IPR000014">
    <property type="entry name" value="PAS"/>
</dbReference>
<dbReference type="GO" id="GO:0005886">
    <property type="term" value="C:plasma membrane"/>
    <property type="evidence" value="ECO:0007669"/>
    <property type="project" value="UniProtKB-SubCell"/>
</dbReference>
<evidence type="ECO:0000256" key="3">
    <source>
        <dbReference type="ARBA" id="ARBA00012438"/>
    </source>
</evidence>
<dbReference type="Proteomes" id="UP000234341">
    <property type="component" value="Unassembled WGS sequence"/>
</dbReference>
<dbReference type="OrthoDB" id="5389366at2"/>
<organism evidence="14 15">
    <name type="scientific">Cupriavidus pauculus</name>
    <dbReference type="NCBI Taxonomy" id="82633"/>
    <lineage>
        <taxon>Bacteria</taxon>
        <taxon>Pseudomonadati</taxon>
        <taxon>Pseudomonadota</taxon>
        <taxon>Betaproteobacteria</taxon>
        <taxon>Burkholderiales</taxon>
        <taxon>Burkholderiaceae</taxon>
        <taxon>Cupriavidus</taxon>
    </lineage>
</organism>
<feature type="modified residue" description="4-aspartylphosphate" evidence="10">
    <location>
        <position position="1373"/>
    </location>
</feature>
<dbReference type="InterPro" id="IPR005467">
    <property type="entry name" value="His_kinase_dom"/>
</dbReference>
<feature type="domain" description="Histidine kinase" evidence="11">
    <location>
        <begin position="1087"/>
        <end position="1306"/>
    </location>
</feature>
<dbReference type="PANTHER" id="PTHR43547">
    <property type="entry name" value="TWO-COMPONENT HISTIDINE KINASE"/>
    <property type="match status" value="1"/>
</dbReference>
<dbReference type="PRINTS" id="PR00344">
    <property type="entry name" value="BCTRLSENSOR"/>
</dbReference>
<feature type="domain" description="Response regulatory" evidence="12">
    <location>
        <begin position="661"/>
        <end position="776"/>
    </location>
</feature>
<dbReference type="InterPro" id="IPR001610">
    <property type="entry name" value="PAC"/>
</dbReference>
<dbReference type="FunFam" id="1.10.287.130:FF:000045">
    <property type="entry name" value="Two-component system sensor histidine kinase/response regulator"/>
    <property type="match status" value="1"/>
</dbReference>
<keyword evidence="6" id="KW-0547">Nucleotide-binding</keyword>
<evidence type="ECO:0000256" key="10">
    <source>
        <dbReference type="PROSITE-ProRule" id="PRU00169"/>
    </source>
</evidence>
<proteinExistence type="predicted"/>
<dbReference type="Pfam" id="PF02518">
    <property type="entry name" value="HATPase_c"/>
    <property type="match status" value="2"/>
</dbReference>
<dbReference type="SUPFAM" id="SSF55781">
    <property type="entry name" value="GAF domain-like"/>
    <property type="match status" value="2"/>
</dbReference>
<evidence type="ECO:0000256" key="1">
    <source>
        <dbReference type="ARBA" id="ARBA00000085"/>
    </source>
</evidence>
<dbReference type="PROSITE" id="PS50113">
    <property type="entry name" value="PAC"/>
    <property type="match status" value="1"/>
</dbReference>
<dbReference type="CDD" id="cd16922">
    <property type="entry name" value="HATPase_EvgS-ArcB-TorS-like"/>
    <property type="match status" value="1"/>
</dbReference>
<dbReference type="PROSITE" id="PS50110">
    <property type="entry name" value="RESPONSE_REGULATORY"/>
    <property type="match status" value="2"/>
</dbReference>
<dbReference type="NCBIfam" id="TIGR00229">
    <property type="entry name" value="sensory_box"/>
    <property type="match status" value="1"/>
</dbReference>
<feature type="domain" description="Histidine kinase" evidence="11">
    <location>
        <begin position="378"/>
        <end position="595"/>
    </location>
</feature>
<evidence type="ECO:0000256" key="7">
    <source>
        <dbReference type="ARBA" id="ARBA00022777"/>
    </source>
</evidence>
<evidence type="ECO:0000256" key="5">
    <source>
        <dbReference type="ARBA" id="ARBA00022679"/>
    </source>
</evidence>
<dbReference type="InterPro" id="IPR003594">
    <property type="entry name" value="HATPase_dom"/>
</dbReference>
<keyword evidence="9" id="KW-0902">Two-component regulatory system</keyword>
<keyword evidence="5" id="KW-0808">Transferase</keyword>
<dbReference type="SMART" id="SM00388">
    <property type="entry name" value="HisKA"/>
    <property type="match status" value="2"/>
</dbReference>
<reference evidence="14 15" key="1">
    <citation type="submission" date="2017-12" db="EMBL/GenBank/DDBJ databases">
        <title>Genome sequence of the active heterotrophic nitrifier-denitrifier, Cupriavidus pauculus UM1.</title>
        <authorList>
            <person name="Putonti C."/>
            <person name="Castignetti D."/>
        </authorList>
    </citation>
    <scope>NUCLEOTIDE SEQUENCE [LARGE SCALE GENOMIC DNA]</scope>
    <source>
        <strain evidence="14 15">UM1</strain>
    </source>
</reference>
<dbReference type="Pfam" id="PF00512">
    <property type="entry name" value="HisKA"/>
    <property type="match status" value="2"/>
</dbReference>
<dbReference type="InterPro" id="IPR029016">
    <property type="entry name" value="GAF-like_dom_sf"/>
</dbReference>
<dbReference type="InterPro" id="IPR001789">
    <property type="entry name" value="Sig_transdc_resp-reg_receiver"/>
</dbReference>
<evidence type="ECO:0000256" key="4">
    <source>
        <dbReference type="ARBA" id="ARBA00022553"/>
    </source>
</evidence>
<dbReference type="FunFam" id="3.30.565.10:FF:000037">
    <property type="entry name" value="Hybrid sensor histidine kinase/response regulator"/>
    <property type="match status" value="1"/>
</dbReference>
<evidence type="ECO:0000313" key="14">
    <source>
        <dbReference type="EMBL" id="PLP99439.1"/>
    </source>
</evidence>
<dbReference type="CDD" id="cd17574">
    <property type="entry name" value="REC_OmpR"/>
    <property type="match status" value="1"/>
</dbReference>
<dbReference type="SMART" id="SM00387">
    <property type="entry name" value="HATPase_c"/>
    <property type="match status" value="2"/>
</dbReference>
<dbReference type="GO" id="GO:0000155">
    <property type="term" value="F:phosphorelay sensor kinase activity"/>
    <property type="evidence" value="ECO:0007669"/>
    <property type="project" value="InterPro"/>
</dbReference>
<sequence length="1442" mass="157102">MYLTSSTQAAFAAEHPGENQSIAVPSCLKGAGEACALARALDWGRTSIGPVDGWSQALRSAASLVLHNHSPMLLWWGADFVQIYNDAYRPVLGDKHPRAMGQPFRDCWSEVFHILGPMAERPFRGGPASVSDDIAVLIDRSVPHEETHFRLAYSPVPDETVESGIGGVLATVEEISEQVFANRQIRTLRELGAHSPADLQTAEQAGVSAIAVLKKNPWDVPFALLYLFDGHDNAARLVASTGLGESALAELPPATATPGNAQGQDPWQLKRLVADRDVLVIPQWMPDDALLARSPWNEPVRSAIVLPLATSDQSRMLGALVCGLSPHRVLNADYRTFFDLTASQVVAAIRGARALEEERNRAEALATIDRAKTVFFSNVSHEFRTPLTLLLGPLADVSTDATLPEAVRAQLALAHRNALRLLRLVNTLLDFSRIEAGRAQATFEPTDLTALTQDLASTFRSLIERGGLAYRVDCAPIAKPAQVDRQMWEKIVLNLLSNAFKYTLHGEISVRLYASEDAYVILEIRDTGSGIPENELPHIFERFHRVEGTRGRSQEGTGIGLSLVQELVRLHGGEISATSTLGVGTTITVRIPIRAALVGDGRADSDSQTRFATINAGVFVEEALRWIPGGQSNTATSPAGILPDAVPVVDAPRYQQTDKPRVLVADDNADMRAYLQKLLASSFSVEVAENGVTALEAATRELPDLVVADIMMPRLDGIGLVRAMRADEQLLDVPVILLSARAGEEARVEGLQSGADDYMVKPFSARELIARMDSLLELRALRRRSDERFRALINASSDAVYAMNADWSEMRFLEGKDFVTSTDNVSATWLDYYVPPEDRDDVLAHINAAIRDKSPFELEHHVRRVDGSTGWTLSRAIPVLDKHGEIVEWFGMAVDMTERKRVEVVLKDTASWLTAQKEAFRTAVDDAPLTVSLGILSRVVTAQVDGGAGCAFYLANAEQTELRQVVGTSQDVPSDAARYRISADAPACGLAAYQGRPVFATEPAAAPHEVRSSWSFPIETSSGKVVGAFTIYPTASREPDHRERELAARLAHSAALIIARYQQSEERAQVTEALRIANRQKDEFLAMLAHELRNPLAPITNASELLARTLAGSTETRLIDMIKRQTAQLTRLVDDLLDVSRITQGHITLQREPLDVAVVVAQSVETVEPRLRQLRHTLTVESTSGGERLYVDGDMARLVQCVSNILANAVKYTDPGGTIHIWTRPEGANVVIGVTDNGSGIAPDLLAHVFDLFVQSERTLDRAQGGLGIGLAVVKRLVEMHGGMIAAHSAGVGHGSAFEIRLPRVSPPPSPKRDADADVVHTRRVMVVDDNRDAADSLSTLLALQGHTLEVAYDAEEAIRCAATFLPEVVLLDIGLPGMDGYELAQTLRKMPRLQGVYLVAITGYGQPEDYRRTRDAGFDEHLVKPVNPEALQRALSASRAA</sequence>
<dbReference type="InterPro" id="IPR011006">
    <property type="entry name" value="CheY-like_superfamily"/>
</dbReference>
<evidence type="ECO:0000259" key="13">
    <source>
        <dbReference type="PROSITE" id="PS50113"/>
    </source>
</evidence>
<dbReference type="SMART" id="SM00448">
    <property type="entry name" value="REC"/>
    <property type="match status" value="2"/>
</dbReference>
<comment type="subcellular location">
    <subcellularLocation>
        <location evidence="2">Cell inner membrane</location>
        <topology evidence="2">Multi-pass membrane protein</topology>
    </subcellularLocation>
</comment>
<dbReference type="InterPro" id="IPR004358">
    <property type="entry name" value="Sig_transdc_His_kin-like_C"/>
</dbReference>
<dbReference type="SMART" id="SM00086">
    <property type="entry name" value="PAC"/>
    <property type="match status" value="1"/>
</dbReference>
<dbReference type="EMBL" id="PJRP01000007">
    <property type="protein sequence ID" value="PLP99439.1"/>
    <property type="molecule type" value="Genomic_DNA"/>
</dbReference>